<dbReference type="EMBL" id="JAATEN010000016">
    <property type="protein sequence ID" value="NJQ02601.1"/>
    <property type="molecule type" value="Genomic_DNA"/>
</dbReference>
<name>A0ABX1BY94_9ACTN</name>
<reference evidence="2 3" key="1">
    <citation type="submission" date="2020-03" db="EMBL/GenBank/DDBJ databases">
        <title>WGS of actinomycetes isolated from Thailand.</title>
        <authorList>
            <person name="Thawai C."/>
        </authorList>
    </citation>
    <scope>NUCLEOTIDE SEQUENCE [LARGE SCALE GENOMIC DNA]</scope>
    <source>
        <strain evidence="2 3">PLAI 1-29</strain>
    </source>
</reference>
<dbReference type="Pfam" id="PF08757">
    <property type="entry name" value="CotH"/>
    <property type="match status" value="1"/>
</dbReference>
<keyword evidence="2" id="KW-0946">Virion</keyword>
<keyword evidence="2" id="KW-0167">Capsid protein</keyword>
<organism evidence="2 3">
    <name type="scientific">Streptomyces zingiberis</name>
    <dbReference type="NCBI Taxonomy" id="2053010"/>
    <lineage>
        <taxon>Bacteria</taxon>
        <taxon>Bacillati</taxon>
        <taxon>Actinomycetota</taxon>
        <taxon>Actinomycetes</taxon>
        <taxon>Kitasatosporales</taxon>
        <taxon>Streptomycetaceae</taxon>
        <taxon>Streptomyces</taxon>
    </lineage>
</organism>
<evidence type="ECO:0000256" key="1">
    <source>
        <dbReference type="SAM" id="MobiDB-lite"/>
    </source>
</evidence>
<dbReference type="RefSeq" id="WP_168103234.1">
    <property type="nucleotide sequence ID" value="NZ_JAATEN010000016.1"/>
</dbReference>
<keyword evidence="3" id="KW-1185">Reference proteome</keyword>
<comment type="caution">
    <text evidence="2">The sequence shown here is derived from an EMBL/GenBank/DDBJ whole genome shotgun (WGS) entry which is preliminary data.</text>
</comment>
<feature type="compositionally biased region" description="Low complexity" evidence="1">
    <location>
        <begin position="175"/>
        <end position="190"/>
    </location>
</feature>
<gene>
    <name evidence="2" type="ORF">HCK00_19160</name>
</gene>
<dbReference type="PANTHER" id="PTHR40050">
    <property type="entry name" value="INNER SPORE COAT PROTEIN H"/>
    <property type="match status" value="1"/>
</dbReference>
<feature type="compositionally biased region" description="Gly residues" evidence="1">
    <location>
        <begin position="480"/>
        <end position="497"/>
    </location>
</feature>
<accession>A0ABX1BY94</accession>
<evidence type="ECO:0000313" key="3">
    <source>
        <dbReference type="Proteomes" id="UP000695264"/>
    </source>
</evidence>
<feature type="compositionally biased region" description="Gly residues" evidence="1">
    <location>
        <begin position="443"/>
        <end position="470"/>
    </location>
</feature>
<dbReference type="InterPro" id="IPR014867">
    <property type="entry name" value="Spore_coat_CotH_CotH2/3/7"/>
</dbReference>
<feature type="region of interest" description="Disordered" evidence="1">
    <location>
        <begin position="435"/>
        <end position="531"/>
    </location>
</feature>
<evidence type="ECO:0000313" key="2">
    <source>
        <dbReference type="EMBL" id="NJQ02601.1"/>
    </source>
</evidence>
<protein>
    <submittedName>
        <fullName evidence="2">Spore coat protein CotH</fullName>
    </submittedName>
</protein>
<sequence>MARARKARGRKLRDRVPVSLRQHGKSLAVVCAGLAVTLIAFGDVRVSPYVTSASRAEADLITEDVRGTVGLYDTSVAHSIQLEYDEDAFDRMMKEFEEEGTKDYIKADLTIDGVHLEDVGIRLKGNSTLMSLRGDDARGGARGRMFGPDGQEDQQERQDQGGQDGGQEPQDQDGQDAGATNGAGGTAQEALAEEGDTPQDGGAAQEAPQQGRGGGMTMYELSPDKPEELPWLIKIDEYIEGRAYQGEREISVRPGSDGQVPLNEALSLSLTDASGEPAERYAFSAVQVNNGPAVTRLMVENPDTDYAESTGDGGGNAVLYKARAGGSFAYRGDDPTDYEESFRQLNLKGSQDLSPVMRLAKWAEEASDEEFAEELGTYVDVESFARYVATQNLLLNFDDMAGPGNNYLLRYDLDTKKFSVLGWDYNLSMSGDTAAGPDDELRMGGGMGGGPGRAGGDAAGEEGTGNGDTTGNGDARETGPGAGAQQDGGGFPGGPGGAARDNAWPPGEGAAGESDGDGEAGEAGERPQGMRGGHVLKERFLELDAFDEVYKDAYRELYETFYGSGTALRNLEEIAEQARNAEADGEDLDSAVTRLRTTVTERTTALAGDEEVTG</sequence>
<proteinExistence type="predicted"/>
<dbReference type="PANTHER" id="PTHR40050:SF1">
    <property type="entry name" value="INNER SPORE COAT PROTEIN H"/>
    <property type="match status" value="1"/>
</dbReference>
<feature type="region of interest" description="Disordered" evidence="1">
    <location>
        <begin position="130"/>
        <end position="223"/>
    </location>
</feature>
<dbReference type="Proteomes" id="UP000695264">
    <property type="component" value="Unassembled WGS sequence"/>
</dbReference>